<protein>
    <recommendedName>
        <fullName evidence="10">GspL periplasmic domain-containing protein</fullName>
    </recommendedName>
</protein>
<dbReference type="KEGG" id="poj:PtoMrB4_27610"/>
<dbReference type="InterPro" id="IPR043129">
    <property type="entry name" value="ATPase_NBD"/>
</dbReference>
<accession>A0A679GRV3</accession>
<keyword evidence="8" id="KW-1133">Transmembrane helix</keyword>
<evidence type="ECO:0000256" key="6">
    <source>
        <dbReference type="ARBA" id="ARBA00022692"/>
    </source>
</evidence>
<dbReference type="Pfam" id="PF12693">
    <property type="entry name" value="GspL_C"/>
    <property type="match status" value="1"/>
</dbReference>
<dbReference type="GO" id="GO:0005886">
    <property type="term" value="C:plasma membrane"/>
    <property type="evidence" value="ECO:0007669"/>
    <property type="project" value="UniProtKB-SubCell"/>
</dbReference>
<evidence type="ECO:0000256" key="2">
    <source>
        <dbReference type="ARBA" id="ARBA00005318"/>
    </source>
</evidence>
<sequence length="378" mass="39827">MKRRLRLALPPLRLLEPGSVLEGLWLEARGQALPCSVALPTLAATLRGAPLELRLHPEDSLLARVALPPLPAPRLAAAAACALDGLALEGRDALHLAHGPREADGQVQLAWLARPALARLQRLLAGVRFRLVPAPFFLPLPPPGQVSAQCLDGHLVARSGPDHGWVHPLPALALAEQPNPARWHWLGPGGPEGVAALPAEAAWQGPAGTLDLAAGAAPRHAGTARWGRALGCCALAALVWTLGLNLYAAQLAEQGQALRRQMNERVRQAFPQLPVVLNPLQQARQQRDARLAGQAPGADGFDSLLRQAGLALALPAGSLEGLDYADGALHLIRPARSASPLPADWQATLAPAGLEGEAVADGWTLRRAPAPEARRDEP</sequence>
<evidence type="ECO:0000313" key="12">
    <source>
        <dbReference type="Proteomes" id="UP000501237"/>
    </source>
</evidence>
<dbReference type="AlphaFoldDB" id="A0A679GRV3"/>
<keyword evidence="9" id="KW-0472">Membrane</keyword>
<evidence type="ECO:0000256" key="1">
    <source>
        <dbReference type="ARBA" id="ARBA00004533"/>
    </source>
</evidence>
<reference evidence="11 12" key="1">
    <citation type="journal article" date="2020" name="Microbiol. Resour. Announc.">
        <title>Complete genome sequence of Pseudomonas otitidis strain MrB4, isolated from Lake Biwa in Japan.</title>
        <authorList>
            <person name="Miyazaki K."/>
            <person name="Hase E."/>
            <person name="Maruya T."/>
        </authorList>
    </citation>
    <scope>NUCLEOTIDE SEQUENCE [LARGE SCALE GENOMIC DNA]</scope>
    <source>
        <strain evidence="11 12">MrB4</strain>
    </source>
</reference>
<keyword evidence="7" id="KW-0653">Protein transport</keyword>
<evidence type="ECO:0000256" key="8">
    <source>
        <dbReference type="ARBA" id="ARBA00022989"/>
    </source>
</evidence>
<name>A0A679GRV3_9GAMM</name>
<dbReference type="RefSeq" id="WP_172433623.1">
    <property type="nucleotide sequence ID" value="NZ_AP022642.1"/>
</dbReference>
<keyword evidence="5" id="KW-0997">Cell inner membrane</keyword>
<dbReference type="InterPro" id="IPR007812">
    <property type="entry name" value="T2SS_protein-GspL"/>
</dbReference>
<feature type="domain" description="GspL periplasmic" evidence="10">
    <location>
        <begin position="222"/>
        <end position="338"/>
    </location>
</feature>
<evidence type="ECO:0000313" key="11">
    <source>
        <dbReference type="EMBL" id="BCA28784.1"/>
    </source>
</evidence>
<dbReference type="Proteomes" id="UP000501237">
    <property type="component" value="Chromosome"/>
</dbReference>
<evidence type="ECO:0000256" key="3">
    <source>
        <dbReference type="ARBA" id="ARBA00022448"/>
    </source>
</evidence>
<dbReference type="GO" id="GO:0015628">
    <property type="term" value="P:protein secretion by the type II secretion system"/>
    <property type="evidence" value="ECO:0007669"/>
    <property type="project" value="InterPro"/>
</dbReference>
<keyword evidence="3" id="KW-0813">Transport</keyword>
<evidence type="ECO:0000256" key="7">
    <source>
        <dbReference type="ARBA" id="ARBA00022927"/>
    </source>
</evidence>
<organism evidence="11 12">
    <name type="scientific">Metapseudomonas otitidis</name>
    <dbReference type="NCBI Taxonomy" id="319939"/>
    <lineage>
        <taxon>Bacteria</taxon>
        <taxon>Pseudomonadati</taxon>
        <taxon>Pseudomonadota</taxon>
        <taxon>Gammaproteobacteria</taxon>
        <taxon>Pseudomonadales</taxon>
        <taxon>Pseudomonadaceae</taxon>
        <taxon>Metapseudomonas</taxon>
    </lineage>
</organism>
<dbReference type="EMBL" id="AP022642">
    <property type="protein sequence ID" value="BCA28784.1"/>
    <property type="molecule type" value="Genomic_DNA"/>
</dbReference>
<dbReference type="GO" id="GO:0015627">
    <property type="term" value="C:type II protein secretion system complex"/>
    <property type="evidence" value="ECO:0007669"/>
    <property type="project" value="InterPro"/>
</dbReference>
<evidence type="ECO:0000259" key="10">
    <source>
        <dbReference type="Pfam" id="PF12693"/>
    </source>
</evidence>
<keyword evidence="4" id="KW-1003">Cell membrane</keyword>
<dbReference type="NCBIfam" id="TIGR01709">
    <property type="entry name" value="typeII_sec_gspL"/>
    <property type="match status" value="1"/>
</dbReference>
<dbReference type="SUPFAM" id="SSF53067">
    <property type="entry name" value="Actin-like ATPase domain"/>
    <property type="match status" value="1"/>
</dbReference>
<comment type="subcellular location">
    <subcellularLocation>
        <location evidence="1">Cell inner membrane</location>
    </subcellularLocation>
</comment>
<dbReference type="InterPro" id="IPR025691">
    <property type="entry name" value="GspL_pp_dom"/>
</dbReference>
<dbReference type="GO" id="GO:0009276">
    <property type="term" value="C:Gram-negative-bacterium-type cell wall"/>
    <property type="evidence" value="ECO:0007669"/>
    <property type="project" value="InterPro"/>
</dbReference>
<proteinExistence type="inferred from homology"/>
<dbReference type="GeneID" id="57397979"/>
<evidence type="ECO:0000256" key="4">
    <source>
        <dbReference type="ARBA" id="ARBA00022475"/>
    </source>
</evidence>
<gene>
    <name evidence="11" type="ORF">PtoMrB4_27610</name>
</gene>
<keyword evidence="6" id="KW-0812">Transmembrane</keyword>
<comment type="similarity">
    <text evidence="2">Belongs to the GSP L family.</text>
</comment>
<evidence type="ECO:0000256" key="5">
    <source>
        <dbReference type="ARBA" id="ARBA00022519"/>
    </source>
</evidence>
<evidence type="ECO:0000256" key="9">
    <source>
        <dbReference type="ARBA" id="ARBA00023136"/>
    </source>
</evidence>
<dbReference type="Gene3D" id="3.30.420.380">
    <property type="match status" value="1"/>
</dbReference>